<protein>
    <submittedName>
        <fullName evidence="1">Uncharacterized protein</fullName>
    </submittedName>
</protein>
<reference evidence="1" key="1">
    <citation type="journal article" date="2014" name="Int. J. Syst. Evol. Microbiol.">
        <title>Complete genome sequence of Corynebacterium casei LMG S-19264T (=DSM 44701T), isolated from a smear-ripened cheese.</title>
        <authorList>
            <consortium name="US DOE Joint Genome Institute (JGI-PGF)"/>
            <person name="Walter F."/>
            <person name="Albersmeier A."/>
            <person name="Kalinowski J."/>
            <person name="Ruckert C."/>
        </authorList>
    </citation>
    <scope>NUCLEOTIDE SEQUENCE</scope>
    <source>
        <strain evidence="1">JCM 31311</strain>
    </source>
</reference>
<comment type="caution">
    <text evidence="1">The sequence shown here is derived from an EMBL/GenBank/DDBJ whole genome shotgun (WGS) entry which is preliminary data.</text>
</comment>
<proteinExistence type="predicted"/>
<evidence type="ECO:0000313" key="2">
    <source>
        <dbReference type="Proteomes" id="UP000603865"/>
    </source>
</evidence>
<accession>A0A918FFH1</accession>
<dbReference type="RefSeq" id="WP_189093348.1">
    <property type="nucleotide sequence ID" value="NZ_BMQL01000065.1"/>
</dbReference>
<dbReference type="Proteomes" id="UP000603865">
    <property type="component" value="Unassembled WGS sequence"/>
</dbReference>
<organism evidence="1 2">
    <name type="scientific">Deinococcus ruber</name>
    <dbReference type="NCBI Taxonomy" id="1848197"/>
    <lineage>
        <taxon>Bacteria</taxon>
        <taxon>Thermotogati</taxon>
        <taxon>Deinococcota</taxon>
        <taxon>Deinococci</taxon>
        <taxon>Deinococcales</taxon>
        <taxon>Deinococcaceae</taxon>
        <taxon>Deinococcus</taxon>
    </lineage>
</organism>
<dbReference type="EMBL" id="BMQL01000065">
    <property type="protein sequence ID" value="GGR34740.1"/>
    <property type="molecule type" value="Genomic_DNA"/>
</dbReference>
<gene>
    <name evidence="1" type="ORF">GCM10008957_51030</name>
</gene>
<dbReference type="AlphaFoldDB" id="A0A918FFH1"/>
<keyword evidence="2" id="KW-1185">Reference proteome</keyword>
<name>A0A918FFH1_9DEIO</name>
<sequence>MDRYQMILPSFGHGHRCRAALWQHFNDPGAAARRATTCVATAAEHVVPLTEPPQRPRKVPVRDAIVKHERLRADAL</sequence>
<evidence type="ECO:0000313" key="1">
    <source>
        <dbReference type="EMBL" id="GGR34740.1"/>
    </source>
</evidence>
<reference evidence="1" key="2">
    <citation type="submission" date="2020-09" db="EMBL/GenBank/DDBJ databases">
        <authorList>
            <person name="Sun Q."/>
            <person name="Ohkuma M."/>
        </authorList>
    </citation>
    <scope>NUCLEOTIDE SEQUENCE</scope>
    <source>
        <strain evidence="1">JCM 31311</strain>
    </source>
</reference>